<keyword evidence="7" id="KW-0418">Kinase</keyword>
<protein>
    <recommendedName>
        <fullName evidence="4">2-amino-4-hydroxy-6-hydroxymethyldihydropteridine pyrophosphokinase</fullName>
        <ecNumber evidence="3">2.7.6.3</ecNumber>
    </recommendedName>
    <alternativeName>
        <fullName evidence="11">6-hydroxymethyl-7,8-dihydropterin pyrophosphokinase</fullName>
    </alternativeName>
    <alternativeName>
        <fullName evidence="12">7,8-dihydro-6-hydroxymethylpterin-pyrophosphokinase</fullName>
    </alternativeName>
</protein>
<dbReference type="GO" id="GO:0016301">
    <property type="term" value="F:kinase activity"/>
    <property type="evidence" value="ECO:0007669"/>
    <property type="project" value="UniProtKB-KW"/>
</dbReference>
<keyword evidence="15" id="KW-1185">Reference proteome</keyword>
<dbReference type="Proteomes" id="UP000825483">
    <property type="component" value="Unassembled WGS sequence"/>
</dbReference>
<name>A0A9R1CAV4_9BACT</name>
<comment type="similarity">
    <text evidence="2">Belongs to the HPPK family.</text>
</comment>
<comment type="function">
    <text evidence="10">Catalyzes the transfer of pyrophosphate from adenosine triphosphate (ATP) to 6-hydroxymethyl-7,8-dihydropterin, an enzymatic step in folate biosynthesis pathway.</text>
</comment>
<gene>
    <name evidence="14" type="ORF">PRLR5076_20510</name>
</gene>
<dbReference type="SUPFAM" id="SSF55083">
    <property type="entry name" value="6-hydroxymethyl-7,8-dihydropterin pyrophosphokinase, HPPK"/>
    <property type="match status" value="1"/>
</dbReference>
<dbReference type="GO" id="GO:0003848">
    <property type="term" value="F:2-amino-4-hydroxy-6-hydroxymethyldihydropteridine diphosphokinase activity"/>
    <property type="evidence" value="ECO:0007669"/>
    <property type="project" value="UniProtKB-EC"/>
</dbReference>
<dbReference type="EMBL" id="BPUB01000002">
    <property type="protein sequence ID" value="GJG59200.1"/>
    <property type="molecule type" value="Genomic_DNA"/>
</dbReference>
<evidence type="ECO:0000256" key="2">
    <source>
        <dbReference type="ARBA" id="ARBA00005810"/>
    </source>
</evidence>
<evidence type="ECO:0000256" key="4">
    <source>
        <dbReference type="ARBA" id="ARBA00016218"/>
    </source>
</evidence>
<proteinExistence type="inferred from homology"/>
<dbReference type="NCBIfam" id="TIGR01498">
    <property type="entry name" value="folK"/>
    <property type="match status" value="1"/>
</dbReference>
<sequence length="151" mass="17473">MPEKLHKVYLSLGTNLGDKEDNLNEAIKKIGQMVGDVVRQSSFLETEPWGFESDNRFLNACILVLTDLSAHELLEMTQAIEQEMGRKEKSHNGIYHDRLIDIDILLYDDITLDEPDLKIPHPHMKERDFVMKPLMEILPTKDGRESKKDKK</sequence>
<dbReference type="PANTHER" id="PTHR43071:SF1">
    <property type="entry name" value="2-AMINO-4-HYDROXY-6-HYDROXYMETHYLDIHYDROPTERIDINE PYROPHOSPHOKINASE"/>
    <property type="match status" value="1"/>
</dbReference>
<dbReference type="InterPro" id="IPR000550">
    <property type="entry name" value="Hppk"/>
</dbReference>
<evidence type="ECO:0000256" key="9">
    <source>
        <dbReference type="ARBA" id="ARBA00022909"/>
    </source>
</evidence>
<evidence type="ECO:0000256" key="6">
    <source>
        <dbReference type="ARBA" id="ARBA00022741"/>
    </source>
</evidence>
<evidence type="ECO:0000256" key="12">
    <source>
        <dbReference type="ARBA" id="ARBA00033413"/>
    </source>
</evidence>
<dbReference type="Gene3D" id="3.30.70.560">
    <property type="entry name" value="7,8-Dihydro-6-hydroxymethylpterin-pyrophosphokinase HPPK"/>
    <property type="match status" value="1"/>
</dbReference>
<dbReference type="EC" id="2.7.6.3" evidence="3"/>
<feature type="domain" description="7,8-dihydro-6-hydroxymethylpterin-pyrophosphokinase" evidence="13">
    <location>
        <begin position="9"/>
        <end position="139"/>
    </location>
</feature>
<evidence type="ECO:0000256" key="5">
    <source>
        <dbReference type="ARBA" id="ARBA00022679"/>
    </source>
</evidence>
<reference evidence="14" key="1">
    <citation type="journal article" date="2022" name="Int. J. Syst. Evol. Microbiol.">
        <title>Prevotella lacticifex sp. nov., isolated from the rumen of cows.</title>
        <authorList>
            <person name="Shinkai T."/>
            <person name="Ikeyama N."/>
            <person name="Kumagai M."/>
            <person name="Ohmori H."/>
            <person name="Sakamoto M."/>
            <person name="Ohkuma M."/>
            <person name="Mitsumori M."/>
        </authorList>
    </citation>
    <scope>NUCLEOTIDE SEQUENCE</scope>
    <source>
        <strain evidence="14">R5076</strain>
    </source>
</reference>
<dbReference type="GO" id="GO:0005524">
    <property type="term" value="F:ATP binding"/>
    <property type="evidence" value="ECO:0007669"/>
    <property type="project" value="UniProtKB-KW"/>
</dbReference>
<evidence type="ECO:0000259" key="13">
    <source>
        <dbReference type="Pfam" id="PF01288"/>
    </source>
</evidence>
<evidence type="ECO:0000313" key="15">
    <source>
        <dbReference type="Proteomes" id="UP000825483"/>
    </source>
</evidence>
<evidence type="ECO:0000256" key="7">
    <source>
        <dbReference type="ARBA" id="ARBA00022777"/>
    </source>
</evidence>
<keyword evidence="8" id="KW-0067">ATP-binding</keyword>
<dbReference type="AlphaFoldDB" id="A0A9R1CAV4"/>
<dbReference type="PANTHER" id="PTHR43071">
    <property type="entry name" value="2-AMINO-4-HYDROXY-6-HYDROXYMETHYLDIHYDROPTERIDINE PYROPHOSPHOKINASE"/>
    <property type="match status" value="1"/>
</dbReference>
<accession>A0A9R1CAV4</accession>
<organism evidence="14 15">
    <name type="scientific">Prevotella lacticifex</name>
    <dbReference type="NCBI Taxonomy" id="2854755"/>
    <lineage>
        <taxon>Bacteria</taxon>
        <taxon>Pseudomonadati</taxon>
        <taxon>Bacteroidota</taxon>
        <taxon>Bacteroidia</taxon>
        <taxon>Bacteroidales</taxon>
        <taxon>Prevotellaceae</taxon>
        <taxon>Prevotella</taxon>
    </lineage>
</organism>
<dbReference type="CDD" id="cd00483">
    <property type="entry name" value="HPPK"/>
    <property type="match status" value="1"/>
</dbReference>
<dbReference type="GO" id="GO:0046656">
    <property type="term" value="P:folic acid biosynthetic process"/>
    <property type="evidence" value="ECO:0007669"/>
    <property type="project" value="UniProtKB-KW"/>
</dbReference>
<evidence type="ECO:0000256" key="8">
    <source>
        <dbReference type="ARBA" id="ARBA00022840"/>
    </source>
</evidence>
<evidence type="ECO:0000256" key="3">
    <source>
        <dbReference type="ARBA" id="ARBA00013253"/>
    </source>
</evidence>
<evidence type="ECO:0000256" key="1">
    <source>
        <dbReference type="ARBA" id="ARBA00005051"/>
    </source>
</evidence>
<evidence type="ECO:0000256" key="11">
    <source>
        <dbReference type="ARBA" id="ARBA00029766"/>
    </source>
</evidence>
<evidence type="ECO:0000256" key="10">
    <source>
        <dbReference type="ARBA" id="ARBA00029409"/>
    </source>
</evidence>
<keyword evidence="6" id="KW-0547">Nucleotide-binding</keyword>
<dbReference type="RefSeq" id="WP_223928841.1">
    <property type="nucleotide sequence ID" value="NZ_BPTU01000001.1"/>
</dbReference>
<dbReference type="Pfam" id="PF01288">
    <property type="entry name" value="HPPK"/>
    <property type="match status" value="1"/>
</dbReference>
<evidence type="ECO:0000313" key="14">
    <source>
        <dbReference type="EMBL" id="GJG59200.1"/>
    </source>
</evidence>
<dbReference type="GeneID" id="72466763"/>
<comment type="pathway">
    <text evidence="1">Cofactor biosynthesis; tetrahydrofolate biosynthesis; 2-amino-4-hydroxy-6-hydroxymethyl-7,8-dihydropteridine diphosphate from 7,8-dihydroneopterin triphosphate: step 4/4.</text>
</comment>
<dbReference type="InterPro" id="IPR035907">
    <property type="entry name" value="Hppk_sf"/>
</dbReference>
<comment type="caution">
    <text evidence="14">The sequence shown here is derived from an EMBL/GenBank/DDBJ whole genome shotgun (WGS) entry which is preliminary data.</text>
</comment>
<keyword evidence="5" id="KW-0808">Transferase</keyword>
<keyword evidence="9" id="KW-0289">Folate biosynthesis</keyword>